<dbReference type="Proteomes" id="UP001500037">
    <property type="component" value="Unassembled WGS sequence"/>
</dbReference>
<comment type="caution">
    <text evidence="1">The sequence shown here is derived from an EMBL/GenBank/DDBJ whole genome shotgun (WGS) entry which is preliminary data.</text>
</comment>
<sequence>MGSCQGRQRTARTLAAAVLAVLALLTVGHALLCAHSSGSEFRLAGLAETSAGPVTDVSGAGSHAAPVDGRAFAAGCHEGGVECCEPADSPADLRAAAGGPAVPTLIALAWLLGALPGSRRSQPSALRRTGPPGMVGPCVLSLTCVSRT</sequence>
<keyword evidence="2" id="KW-1185">Reference proteome</keyword>
<protein>
    <recommendedName>
        <fullName evidence="3">MYXO-CTERM domain-containing protein</fullName>
    </recommendedName>
</protein>
<proteinExistence type="predicted"/>
<gene>
    <name evidence="1" type="ORF">GCM10009665_06900</name>
</gene>
<dbReference type="EMBL" id="BAAALF010000006">
    <property type="protein sequence ID" value="GAA1219435.1"/>
    <property type="molecule type" value="Genomic_DNA"/>
</dbReference>
<reference evidence="1 2" key="1">
    <citation type="journal article" date="2019" name="Int. J. Syst. Evol. Microbiol.">
        <title>The Global Catalogue of Microorganisms (GCM) 10K type strain sequencing project: providing services to taxonomists for standard genome sequencing and annotation.</title>
        <authorList>
            <consortium name="The Broad Institute Genomics Platform"/>
            <consortium name="The Broad Institute Genome Sequencing Center for Infectious Disease"/>
            <person name="Wu L."/>
            <person name="Ma J."/>
        </authorList>
    </citation>
    <scope>NUCLEOTIDE SEQUENCE [LARGE SCALE GENOMIC DNA]</scope>
    <source>
        <strain evidence="1 2">JCM 13004</strain>
    </source>
</reference>
<evidence type="ECO:0000313" key="1">
    <source>
        <dbReference type="EMBL" id="GAA1219435.1"/>
    </source>
</evidence>
<accession>A0ABN1VQ62</accession>
<evidence type="ECO:0000313" key="2">
    <source>
        <dbReference type="Proteomes" id="UP001500037"/>
    </source>
</evidence>
<name>A0ABN1VQ62_9ACTN</name>
<evidence type="ECO:0008006" key="3">
    <source>
        <dbReference type="Google" id="ProtNLM"/>
    </source>
</evidence>
<organism evidence="1 2">
    <name type="scientific">Kitasatospora nipponensis</name>
    <dbReference type="NCBI Taxonomy" id="258049"/>
    <lineage>
        <taxon>Bacteria</taxon>
        <taxon>Bacillati</taxon>
        <taxon>Actinomycetota</taxon>
        <taxon>Actinomycetes</taxon>
        <taxon>Kitasatosporales</taxon>
        <taxon>Streptomycetaceae</taxon>
        <taxon>Kitasatospora</taxon>
    </lineage>
</organism>